<dbReference type="Pfam" id="PF07042">
    <property type="entry name" value="TrfA"/>
    <property type="match status" value="1"/>
</dbReference>
<geneLocation type="plasmid" evidence="1">
    <name>pPAA3</name>
</geneLocation>
<accession>D8MC14</accession>
<sequence length="311" mass="35172">MKKINDSIKHISDMIKNKNKQIPDRLTEQMAAIRSGVELPHNVNHQTAAYTVDSETSIDTKSEEKYLPASKNHHAPLPNAVLRSALFSVVGKGNRKFEKKVQKASFNGYTVKYTGEQLDQADLDVWLECLSRCQETALGYTVRFSSYEFLKSIGRDTGKSQYNWLNDSLSRMQVSGVELSDGKFSYMGSLINDIYREEETGENCLILNPKIAVCFGDSGWTGINKLIRMQLKGKPLTQWLHGFYSSHANPLPIKVVTLKMLCGSEVSELYKFRQMLKKSLLELATATDWTCEIDNTDKVIVVKKKGKKINM</sequence>
<dbReference type="EMBL" id="FN691998">
    <property type="protein sequence ID" value="CBL47416.1"/>
    <property type="molecule type" value="Genomic_DNA"/>
</dbReference>
<name>D8MC14_9GAMM</name>
<gene>
    <name evidence="1" type="ORF">pPAA3_0025</name>
</gene>
<dbReference type="InterPro" id="IPR010751">
    <property type="entry name" value="TrfA"/>
</dbReference>
<proteinExistence type="predicted"/>
<evidence type="ECO:0000313" key="1">
    <source>
        <dbReference type="EMBL" id="CBL47416.1"/>
    </source>
</evidence>
<protein>
    <submittedName>
        <fullName evidence="1">Uncharacterized protein</fullName>
    </submittedName>
</protein>
<organism evidence="1">
    <name type="scientific">Photorhabdus asymbiotica</name>
    <dbReference type="NCBI Taxonomy" id="291112"/>
    <lineage>
        <taxon>Bacteria</taxon>
        <taxon>Pseudomonadati</taxon>
        <taxon>Pseudomonadota</taxon>
        <taxon>Gammaproteobacteria</taxon>
        <taxon>Enterobacterales</taxon>
        <taxon>Morganellaceae</taxon>
        <taxon>Photorhabdus</taxon>
    </lineage>
</organism>
<dbReference type="AlphaFoldDB" id="D8MC14"/>
<reference evidence="1" key="1">
    <citation type="journal article" date="2010" name="FEMS Microbiol. Lett.">
        <title>New plasmids and putative virulence factors from the draft genome of an Australian clinical isolate of Photorhabdus asymbiotica.</title>
        <authorList>
            <person name="Wilkinson P.A."/>
            <person name="Paszkiewicz K."/>
            <person name="Moorhouse A."/>
            <person name="Szubert J.M."/>
            <person name="Beatson S."/>
            <person name="Gerrard J."/>
            <person name="Waterfield N.R."/>
            <person name="ffrench-Constant R.H."/>
        </authorList>
    </citation>
    <scope>NUCLEOTIDE SEQUENCE</scope>
    <source>
        <strain evidence="1">Kingscliff</strain>
        <plasmid evidence="1">pPAA3</plasmid>
    </source>
</reference>
<keyword evidence="1" id="KW-0614">Plasmid</keyword>